<keyword evidence="3" id="KW-0472">Membrane</keyword>
<organism evidence="4 5">
    <name type="scientific">Methylophaga thiooxydans</name>
    <dbReference type="NCBI Taxonomy" id="392484"/>
    <lineage>
        <taxon>Bacteria</taxon>
        <taxon>Pseudomonadati</taxon>
        <taxon>Pseudomonadota</taxon>
        <taxon>Gammaproteobacteria</taxon>
        <taxon>Thiotrichales</taxon>
        <taxon>Piscirickettsiaceae</taxon>
        <taxon>Methylophaga</taxon>
    </lineage>
</organism>
<evidence type="ECO:0000256" key="3">
    <source>
        <dbReference type="ARBA" id="ARBA00023136"/>
    </source>
</evidence>
<protein>
    <submittedName>
        <fullName evidence="4">Outer membrane protein</fullName>
    </submittedName>
</protein>
<evidence type="ECO:0000256" key="1">
    <source>
        <dbReference type="ARBA" id="ARBA00004236"/>
    </source>
</evidence>
<keyword evidence="2" id="KW-1003">Cell membrane</keyword>
<name>A0A0A0BHD8_9GAMM</name>
<reference evidence="4 5" key="1">
    <citation type="submission" date="2014-09" db="EMBL/GenBank/DDBJ databases">
        <authorList>
            <person name="Grob C."/>
            <person name="Taubert M."/>
            <person name="Howat A.M."/>
            <person name="Burns O.J."/>
            <person name="Dixon J.L."/>
            <person name="Chen Y."/>
            <person name="Murrell J.C."/>
        </authorList>
    </citation>
    <scope>NUCLEOTIDE SEQUENCE [LARGE SCALE GENOMIC DNA]</scope>
    <source>
        <strain evidence="4">L4</strain>
    </source>
</reference>
<evidence type="ECO:0000256" key="2">
    <source>
        <dbReference type="ARBA" id="ARBA00022475"/>
    </source>
</evidence>
<evidence type="ECO:0000313" key="5">
    <source>
        <dbReference type="Proteomes" id="UP000029999"/>
    </source>
</evidence>
<dbReference type="GO" id="GO:0005886">
    <property type="term" value="C:plasma membrane"/>
    <property type="evidence" value="ECO:0007669"/>
    <property type="project" value="UniProtKB-SubCell"/>
</dbReference>
<dbReference type="Pfam" id="PF06977">
    <property type="entry name" value="SdiA-regulated"/>
    <property type="match status" value="1"/>
</dbReference>
<dbReference type="CDD" id="cd09971">
    <property type="entry name" value="SdiA-regulated"/>
    <property type="match status" value="1"/>
</dbReference>
<comment type="subcellular location">
    <subcellularLocation>
        <location evidence="1">Cell membrane</location>
    </subcellularLocation>
</comment>
<dbReference type="STRING" id="392484.LP43_0705"/>
<gene>
    <name evidence="4" type="ORF">LP43_0705</name>
</gene>
<dbReference type="Proteomes" id="UP000029999">
    <property type="component" value="Unassembled WGS sequence"/>
</dbReference>
<dbReference type="SUPFAM" id="SSF50956">
    <property type="entry name" value="Thermostable phytase (3-phytase)"/>
    <property type="match status" value="1"/>
</dbReference>
<dbReference type="InterPro" id="IPR009722">
    <property type="entry name" value="YjiK/CarP"/>
</dbReference>
<accession>A0A0A0BHD8</accession>
<comment type="caution">
    <text evidence="4">The sequence shown here is derived from an EMBL/GenBank/DDBJ whole genome shotgun (WGS) entry which is preliminary data.</text>
</comment>
<sequence>MIFSFYPISDNTQAGAAGDWDLNYHYDMGAPITIADIKDNLSGLTYHPDSDHLFAVLNNPEEIIELSKQGKIIRRIALNGFIDTESIDYLGNGLFVVSEERRHRLVFFYIDSTTKVIDYANVDHIPLNWASDENKGMEGVAWSARYGFFVLQEQPPKLVHHTPHDAEPLLDASRLNDSLPDEVLDYAGISMLQAGEEYLLVLSDESHKLHALNLQGQPVSKLSLTKGLFNLWPLMEQPEGVAVDKDGNIFIVGEPNQMLTLTRKTRLAQIPDKPRS</sequence>
<evidence type="ECO:0000313" key="4">
    <source>
        <dbReference type="EMBL" id="KGM07097.1"/>
    </source>
</evidence>
<proteinExistence type="predicted"/>
<dbReference type="RefSeq" id="WP_036313026.1">
    <property type="nucleotide sequence ID" value="NZ_JRQD01000002.1"/>
</dbReference>
<dbReference type="AlphaFoldDB" id="A0A0A0BHD8"/>
<dbReference type="EMBL" id="JRQD01000002">
    <property type="protein sequence ID" value="KGM07097.1"/>
    <property type="molecule type" value="Genomic_DNA"/>
</dbReference>